<organism evidence="2 3">
    <name type="scientific">Aspergillus chevalieri</name>
    <name type="common">Eurotium chevalieri</name>
    <dbReference type="NCBI Taxonomy" id="182096"/>
    <lineage>
        <taxon>Eukaryota</taxon>
        <taxon>Fungi</taxon>
        <taxon>Dikarya</taxon>
        <taxon>Ascomycota</taxon>
        <taxon>Pezizomycotina</taxon>
        <taxon>Eurotiomycetes</taxon>
        <taxon>Eurotiomycetidae</taxon>
        <taxon>Eurotiales</taxon>
        <taxon>Aspergillaceae</taxon>
        <taxon>Aspergillus</taxon>
        <taxon>Aspergillus subgen. Aspergillus</taxon>
    </lineage>
</organism>
<evidence type="ECO:0008006" key="4">
    <source>
        <dbReference type="Google" id="ProtNLM"/>
    </source>
</evidence>
<accession>A0A7R7VWR2</accession>
<gene>
    <name evidence="2" type="ORF">ACHE_80105S</name>
</gene>
<keyword evidence="3" id="KW-1185">Reference proteome</keyword>
<evidence type="ECO:0000313" key="2">
    <source>
        <dbReference type="EMBL" id="BCR92205.1"/>
    </source>
</evidence>
<dbReference type="AlphaFoldDB" id="A0A7R7VWR2"/>
<dbReference type="Proteomes" id="UP000637239">
    <property type="component" value="Chromosome 8"/>
</dbReference>
<sequence length="109" mass="12356">MPQKHDESQVILALQAMQNDKNLSARAAGRIYHVDHVKLSRRRRGMQSRCNISANSRKLTDLEESTIVEHILDLDSKGFPPRLSGVEDMANRLPTTHNARRGTRWGKLG</sequence>
<dbReference type="KEGG" id="ache:ACHE_80105S"/>
<dbReference type="RefSeq" id="XP_043140718.1">
    <property type="nucleotide sequence ID" value="XM_043283439.1"/>
</dbReference>
<feature type="region of interest" description="Disordered" evidence="1">
    <location>
        <begin position="83"/>
        <end position="109"/>
    </location>
</feature>
<feature type="compositionally biased region" description="Basic residues" evidence="1">
    <location>
        <begin position="98"/>
        <end position="109"/>
    </location>
</feature>
<protein>
    <recommendedName>
        <fullName evidence="4">HTH psq-type domain-containing protein</fullName>
    </recommendedName>
</protein>
<evidence type="ECO:0000313" key="3">
    <source>
        <dbReference type="Proteomes" id="UP000637239"/>
    </source>
</evidence>
<evidence type="ECO:0000256" key="1">
    <source>
        <dbReference type="SAM" id="MobiDB-lite"/>
    </source>
</evidence>
<reference evidence="2" key="2">
    <citation type="submission" date="2021-02" db="EMBL/GenBank/DDBJ databases">
        <title>Aspergillus chevalieri M1 genome sequence.</title>
        <authorList>
            <person name="Kadooka C."/>
            <person name="Mori K."/>
            <person name="Futagami T."/>
        </authorList>
    </citation>
    <scope>NUCLEOTIDE SEQUENCE</scope>
    <source>
        <strain evidence="2">M1</strain>
    </source>
</reference>
<name>A0A7R7VWR2_ASPCH</name>
<dbReference type="EMBL" id="AP024423">
    <property type="protein sequence ID" value="BCR92205.1"/>
    <property type="molecule type" value="Genomic_DNA"/>
</dbReference>
<reference evidence="2" key="1">
    <citation type="submission" date="2021-01" db="EMBL/GenBank/DDBJ databases">
        <authorList>
            <consortium name="Aspergillus chevalieri M1 genome sequencing consortium"/>
            <person name="Kazuki M."/>
            <person name="Futagami T."/>
        </authorList>
    </citation>
    <scope>NUCLEOTIDE SEQUENCE</scope>
    <source>
        <strain evidence="2">M1</strain>
    </source>
</reference>
<proteinExistence type="predicted"/>
<dbReference type="GeneID" id="66986554"/>